<name>A0ABW5BRN4_9BACI</name>
<dbReference type="EMBL" id="JBHUIK010000001">
    <property type="protein sequence ID" value="MFD2212204.1"/>
    <property type="molecule type" value="Genomic_DNA"/>
</dbReference>
<dbReference type="RefSeq" id="WP_247342854.1">
    <property type="nucleotide sequence ID" value="NZ_CP095550.1"/>
</dbReference>
<evidence type="ECO:0000313" key="1">
    <source>
        <dbReference type="EMBL" id="MFD2212204.1"/>
    </source>
</evidence>
<keyword evidence="2" id="KW-1185">Reference proteome</keyword>
<accession>A0ABW5BRN4</accession>
<dbReference type="PROSITE" id="PS51257">
    <property type="entry name" value="PROKAR_LIPOPROTEIN"/>
    <property type="match status" value="1"/>
</dbReference>
<reference evidence="2" key="1">
    <citation type="journal article" date="2019" name="Int. J. Syst. Evol. Microbiol.">
        <title>The Global Catalogue of Microorganisms (GCM) 10K type strain sequencing project: providing services to taxonomists for standard genome sequencing and annotation.</title>
        <authorList>
            <consortium name="The Broad Institute Genomics Platform"/>
            <consortium name="The Broad Institute Genome Sequencing Center for Infectious Disease"/>
            <person name="Wu L."/>
            <person name="Ma J."/>
        </authorList>
    </citation>
    <scope>NUCLEOTIDE SEQUENCE [LARGE SCALE GENOMIC DNA]</scope>
    <source>
        <strain evidence="2">CGMCC 1.15474</strain>
    </source>
</reference>
<protein>
    <recommendedName>
        <fullName evidence="3">Lipoprotein</fullName>
    </recommendedName>
</protein>
<dbReference type="Proteomes" id="UP001597318">
    <property type="component" value="Unassembled WGS sequence"/>
</dbReference>
<evidence type="ECO:0000313" key="2">
    <source>
        <dbReference type="Proteomes" id="UP001597318"/>
    </source>
</evidence>
<organism evidence="1 2">
    <name type="scientific">Metabacillus endolithicus</name>
    <dbReference type="NCBI Taxonomy" id="1535204"/>
    <lineage>
        <taxon>Bacteria</taxon>
        <taxon>Bacillati</taxon>
        <taxon>Bacillota</taxon>
        <taxon>Bacilli</taxon>
        <taxon>Bacillales</taxon>
        <taxon>Bacillaceae</taxon>
        <taxon>Metabacillus</taxon>
    </lineage>
</organism>
<sequence length="164" mass="18919">MKRQMYVFFGTALLAMLLLVGCNDERSGKKTEDANTQTIEAVLNKNLTGPDDELIRIFNDMSEDSIEAQIKYEENLYKEYFADDAAFQEFVSYYGTTLLIGPIKNNYKLKVKNIEFEKTESKEIIYNFKVEVEYKKEGSDKSEIGTLDGQANLNEEHKIEIIKI</sequence>
<comment type="caution">
    <text evidence="1">The sequence shown here is derived from an EMBL/GenBank/DDBJ whole genome shotgun (WGS) entry which is preliminary data.</text>
</comment>
<gene>
    <name evidence="1" type="ORF">ACFSKK_00600</name>
</gene>
<proteinExistence type="predicted"/>
<evidence type="ECO:0008006" key="3">
    <source>
        <dbReference type="Google" id="ProtNLM"/>
    </source>
</evidence>